<gene>
    <name evidence="1" type="ORF">TPC1_17234</name>
</gene>
<organism evidence="1">
    <name type="scientific">Trepomonas sp. PC1</name>
    <dbReference type="NCBI Taxonomy" id="1076344"/>
    <lineage>
        <taxon>Eukaryota</taxon>
        <taxon>Metamonada</taxon>
        <taxon>Diplomonadida</taxon>
        <taxon>Hexamitidae</taxon>
        <taxon>Hexamitinae</taxon>
        <taxon>Trepomonas</taxon>
    </lineage>
</organism>
<sequence length="119" mass="13937">VQPIEDAVKTFEIEFKENEKLLQILQSIQLIKDFQLLIQPLSKALAIVEQIQVLINEWNCNAPISYKISDEILKQQVVYWRRIELMSWNTFFDDILNEQQNIALIYWPELFLGALTAAG</sequence>
<protein>
    <submittedName>
        <fullName evidence="1">Midasin</fullName>
    </submittedName>
</protein>
<dbReference type="EMBL" id="GDID01005388">
    <property type="protein sequence ID" value="JAP91218.1"/>
    <property type="molecule type" value="Transcribed_RNA"/>
</dbReference>
<reference evidence="1" key="1">
    <citation type="submission" date="2015-07" db="EMBL/GenBank/DDBJ databases">
        <title>Adaptation to a free-living lifestyle via gene acquisitions in the diplomonad Trepomonas sp. PC1.</title>
        <authorList>
            <person name="Xu F."/>
            <person name="Jerlstrom-Hultqvist J."/>
            <person name="Kolisko M."/>
            <person name="Simpson A.G.B."/>
            <person name="Roger A.J."/>
            <person name="Svard S.G."/>
            <person name="Andersson J.O."/>
        </authorList>
    </citation>
    <scope>NUCLEOTIDE SEQUENCE</scope>
    <source>
        <strain evidence="1">PC1</strain>
    </source>
</reference>
<name>A0A146K481_9EUKA</name>
<dbReference type="AlphaFoldDB" id="A0A146K481"/>
<feature type="non-terminal residue" evidence="1">
    <location>
        <position position="119"/>
    </location>
</feature>
<proteinExistence type="predicted"/>
<evidence type="ECO:0000313" key="1">
    <source>
        <dbReference type="EMBL" id="JAP91218.1"/>
    </source>
</evidence>
<feature type="non-terminal residue" evidence="1">
    <location>
        <position position="1"/>
    </location>
</feature>
<accession>A0A146K481</accession>